<feature type="transmembrane region" description="Helical" evidence="1">
    <location>
        <begin position="47"/>
        <end position="64"/>
    </location>
</feature>
<reference evidence="2 3" key="1">
    <citation type="journal article" date="2006" name="J. Bacteriol.">
        <title>Genome sequence of Aeromonas hydrophila ATCC 7966T: jack of all trades.</title>
        <authorList>
            <person name="Seshadri R."/>
            <person name="Joseph S.W."/>
            <person name="Chopra A.K."/>
            <person name="Sha J."/>
            <person name="Shaw J."/>
            <person name="Graf J."/>
            <person name="Haft D."/>
            <person name="Wu M."/>
            <person name="Ren Q."/>
            <person name="Rosovitz M.J."/>
            <person name="Madupu R."/>
            <person name="Tallon L."/>
            <person name="Kim M."/>
            <person name="Jin S."/>
            <person name="Vuong H."/>
            <person name="Stine O.C."/>
            <person name="Ali A."/>
            <person name="Horneman A.J."/>
            <person name="Heidelberg J.F."/>
        </authorList>
    </citation>
    <scope>NUCLEOTIDE SEQUENCE [LARGE SCALE GENOMIC DNA]</scope>
    <source>
        <strain evidence="3">ATCC 7966 / DSM 30187 / BCRC 13018 / CCUG 14551 / JCM 1027 / KCTC 2358 / NCIMB 9240 / NCTC 8049</strain>
    </source>
</reference>
<name>A0KQ56_AERHH</name>
<gene>
    <name evidence="2" type="ordered locus">AHA_3973</name>
</gene>
<keyword evidence="1" id="KW-0812">Transmembrane</keyword>
<organism evidence="2 3">
    <name type="scientific">Aeromonas hydrophila subsp. hydrophila (strain ATCC 7966 / DSM 30187 / BCRC 13018 / CCUG 14551 / JCM 1027 / KCTC 2358 / NCIMB 9240 / NCTC 8049)</name>
    <dbReference type="NCBI Taxonomy" id="380703"/>
    <lineage>
        <taxon>Bacteria</taxon>
        <taxon>Pseudomonadati</taxon>
        <taxon>Pseudomonadota</taxon>
        <taxon>Gammaproteobacteria</taxon>
        <taxon>Aeromonadales</taxon>
        <taxon>Aeromonadaceae</taxon>
        <taxon>Aeromonas</taxon>
    </lineage>
</organism>
<keyword evidence="1" id="KW-0472">Membrane</keyword>
<dbReference type="Proteomes" id="UP000000756">
    <property type="component" value="Chromosome"/>
</dbReference>
<dbReference type="EnsemblBacteria" id="ABK37169">
    <property type="protein sequence ID" value="ABK37169"/>
    <property type="gene ID" value="AHA_3973"/>
</dbReference>
<dbReference type="EMBL" id="CP000462">
    <property type="protein sequence ID" value="ABK37169.1"/>
    <property type="molecule type" value="Genomic_DNA"/>
</dbReference>
<accession>A0KQ56</accession>
<sequence>MRGKRWASLSPTYEIVHEAEIFSPCTQKFISDTLDESKKCDVNMYKYIISMLILICASGFIIAYSDGGFSKCDSSSSTVMLCYLNYTVKAIPSWLVPAIGIFLSALFAHEFTKKRTQEDNIKKRYDQYTQDSTSICIELVNCFEQLSEIKRTYMSAIGNDDDVIRCLKLLHAYPYNLAPCKTSMAPLCFITKEMNSLNKHDVSNPIFIGKAVFNYNTLVNEYEKLTGLANQIHTSLVKDGLLIMNGGSCSFDIKKIFDENKKSFHDINTFIILYEKFIIAINVCIDILALIINTLPTEIDKYFISSSQERFLLRYTFDESILINPPKVNIDGELKNLIFRLNLPQEIV</sequence>
<proteinExistence type="predicted"/>
<evidence type="ECO:0000313" key="3">
    <source>
        <dbReference type="Proteomes" id="UP000000756"/>
    </source>
</evidence>
<dbReference type="AlphaFoldDB" id="A0KQ56"/>
<evidence type="ECO:0000313" key="2">
    <source>
        <dbReference type="EMBL" id="ABK37169.1"/>
    </source>
</evidence>
<protein>
    <submittedName>
        <fullName evidence="2">Uncharacterized protein</fullName>
    </submittedName>
</protein>
<dbReference type="HOGENOM" id="CLU_796044_0_0_6"/>
<feature type="transmembrane region" description="Helical" evidence="1">
    <location>
        <begin position="84"/>
        <end position="108"/>
    </location>
</feature>
<dbReference type="KEGG" id="aha:AHA_3973"/>
<evidence type="ECO:0000256" key="1">
    <source>
        <dbReference type="SAM" id="Phobius"/>
    </source>
</evidence>
<keyword evidence="1" id="KW-1133">Transmembrane helix</keyword>
<keyword evidence="3" id="KW-1185">Reference proteome</keyword>